<evidence type="ECO:0000256" key="6">
    <source>
        <dbReference type="ARBA" id="ARBA00023004"/>
    </source>
</evidence>
<sequence length="358" mass="40923">MMKWSMFYRPVEDAGMVTDIVFSEREEHGALRRQLAHGFSEKSMQNQEPLIRKYVDMLIDRLHEKGQGGLAPVNMADWYNFTTFDVIGDLAFGESFGCLEDSDYHPWVKAIFELGRVGVFFQAAAHYPMFQKLLMSLIPKSALERRQHHIDLNKAKLQKRMELGQDRPDLIEGLLQKKDDWNLDMEKLEANSALLIIGGSETTATLLSGVTYLLLMNQSALDRLTHEVRSAFSNEEDITLVSAGQLPYMLACLEEALRMYPPVPLGLPRVVPKGGATVAGHFVPEKVRYSLPITNHEVLMRKTVVAVHQWAMYHNDKHFRDPFSYHPERFLGDEQFASDNRDAFQPFHTGPRNCIGRK</sequence>
<dbReference type="GO" id="GO:0004497">
    <property type="term" value="F:monooxygenase activity"/>
    <property type="evidence" value="ECO:0007669"/>
    <property type="project" value="UniProtKB-KW"/>
</dbReference>
<dbReference type="GeneID" id="19329144"/>
<dbReference type="AlphaFoldDB" id="R8BA81"/>
<dbReference type="EMBL" id="KB933351">
    <property type="protein sequence ID" value="EON96224.1"/>
    <property type="molecule type" value="Genomic_DNA"/>
</dbReference>
<dbReference type="InterPro" id="IPR002401">
    <property type="entry name" value="Cyt_P450_E_grp-I"/>
</dbReference>
<keyword evidence="11" id="KW-1185">Reference proteome</keyword>
<dbReference type="Gene3D" id="1.10.630.10">
    <property type="entry name" value="Cytochrome P450"/>
    <property type="match status" value="1"/>
</dbReference>
<dbReference type="InterPro" id="IPR001128">
    <property type="entry name" value="Cyt_P450"/>
</dbReference>
<dbReference type="PANTHER" id="PTHR24305">
    <property type="entry name" value="CYTOCHROME P450"/>
    <property type="match status" value="1"/>
</dbReference>
<proteinExistence type="inferred from homology"/>
<evidence type="ECO:0000256" key="7">
    <source>
        <dbReference type="ARBA" id="ARBA00023033"/>
    </source>
</evidence>
<comment type="similarity">
    <text evidence="2 9">Belongs to the cytochrome P450 family.</text>
</comment>
<accession>R8BA81</accession>
<feature type="binding site" description="axial binding residue" evidence="8">
    <location>
        <position position="354"/>
    </location>
    <ligand>
        <name>heme</name>
        <dbReference type="ChEBI" id="CHEBI:30413"/>
    </ligand>
    <ligandPart>
        <name>Fe</name>
        <dbReference type="ChEBI" id="CHEBI:18248"/>
    </ligandPart>
</feature>
<protein>
    <submittedName>
        <fullName evidence="10">Putative cytochrome p450 protein</fullName>
    </submittedName>
</protein>
<reference evidence="11" key="1">
    <citation type="journal article" date="2013" name="Genome Announc.">
        <title>Draft genome sequence of the ascomycete Phaeoacremonium aleophilum strain UCR-PA7, a causal agent of the esca disease complex in grapevines.</title>
        <authorList>
            <person name="Blanco-Ulate B."/>
            <person name="Rolshausen P."/>
            <person name="Cantu D."/>
        </authorList>
    </citation>
    <scope>NUCLEOTIDE SEQUENCE [LARGE SCALE GENOMIC DNA]</scope>
    <source>
        <strain evidence="11">UCR-PA7</strain>
    </source>
</reference>
<dbReference type="PANTHER" id="PTHR24305:SF230">
    <property type="entry name" value="P450, PUTATIVE (EUROFUNG)-RELATED"/>
    <property type="match status" value="1"/>
</dbReference>
<dbReference type="PRINTS" id="PR00385">
    <property type="entry name" value="P450"/>
</dbReference>
<dbReference type="InterPro" id="IPR050121">
    <property type="entry name" value="Cytochrome_P450_monoxygenase"/>
</dbReference>
<keyword evidence="4 8" id="KW-0479">Metal-binding</keyword>
<keyword evidence="6 8" id="KW-0408">Iron</keyword>
<dbReference type="OrthoDB" id="1470350at2759"/>
<evidence type="ECO:0000256" key="8">
    <source>
        <dbReference type="PIRSR" id="PIRSR602401-1"/>
    </source>
</evidence>
<dbReference type="HOGENOM" id="CLU_001570_14_11_1"/>
<dbReference type="SUPFAM" id="SSF48264">
    <property type="entry name" value="Cytochrome P450"/>
    <property type="match status" value="1"/>
</dbReference>
<dbReference type="RefSeq" id="XP_007919012.1">
    <property type="nucleotide sequence ID" value="XM_007920821.1"/>
</dbReference>
<gene>
    <name evidence="10" type="ORF">UCRPA7_8304</name>
</gene>
<dbReference type="eggNOG" id="KOG0158">
    <property type="taxonomic scope" value="Eukaryota"/>
</dbReference>
<dbReference type="PROSITE" id="PS00086">
    <property type="entry name" value="CYTOCHROME_P450"/>
    <property type="match status" value="1"/>
</dbReference>
<evidence type="ECO:0000256" key="1">
    <source>
        <dbReference type="ARBA" id="ARBA00001971"/>
    </source>
</evidence>
<dbReference type="CDD" id="cd11058">
    <property type="entry name" value="CYP60B-like"/>
    <property type="match status" value="1"/>
</dbReference>
<keyword evidence="7 9" id="KW-0503">Monooxygenase</keyword>
<evidence type="ECO:0000256" key="2">
    <source>
        <dbReference type="ARBA" id="ARBA00010617"/>
    </source>
</evidence>
<name>R8BA81_PHAM7</name>
<evidence type="ECO:0000256" key="4">
    <source>
        <dbReference type="ARBA" id="ARBA00022723"/>
    </source>
</evidence>
<dbReference type="KEGG" id="tmn:UCRPA7_8304"/>
<keyword evidence="3 8" id="KW-0349">Heme</keyword>
<evidence type="ECO:0000256" key="3">
    <source>
        <dbReference type="ARBA" id="ARBA00022617"/>
    </source>
</evidence>
<evidence type="ECO:0000256" key="5">
    <source>
        <dbReference type="ARBA" id="ARBA00023002"/>
    </source>
</evidence>
<comment type="cofactor">
    <cofactor evidence="1 8">
        <name>heme</name>
        <dbReference type="ChEBI" id="CHEBI:30413"/>
    </cofactor>
</comment>
<dbReference type="InterPro" id="IPR036396">
    <property type="entry name" value="Cyt_P450_sf"/>
</dbReference>
<dbReference type="Proteomes" id="UP000014074">
    <property type="component" value="Unassembled WGS sequence"/>
</dbReference>
<dbReference type="InterPro" id="IPR017972">
    <property type="entry name" value="Cyt_P450_CS"/>
</dbReference>
<evidence type="ECO:0000256" key="9">
    <source>
        <dbReference type="RuleBase" id="RU000461"/>
    </source>
</evidence>
<keyword evidence="5 9" id="KW-0560">Oxidoreductase</keyword>
<dbReference type="GO" id="GO:0020037">
    <property type="term" value="F:heme binding"/>
    <property type="evidence" value="ECO:0007669"/>
    <property type="project" value="InterPro"/>
</dbReference>
<organism evidence="10 11">
    <name type="scientific">Phaeoacremonium minimum (strain UCR-PA7)</name>
    <name type="common">Esca disease fungus</name>
    <name type="synonym">Togninia minima</name>
    <dbReference type="NCBI Taxonomy" id="1286976"/>
    <lineage>
        <taxon>Eukaryota</taxon>
        <taxon>Fungi</taxon>
        <taxon>Dikarya</taxon>
        <taxon>Ascomycota</taxon>
        <taxon>Pezizomycotina</taxon>
        <taxon>Sordariomycetes</taxon>
        <taxon>Sordariomycetidae</taxon>
        <taxon>Togniniales</taxon>
        <taxon>Togniniaceae</taxon>
        <taxon>Phaeoacremonium</taxon>
    </lineage>
</organism>
<dbReference type="PRINTS" id="PR00463">
    <property type="entry name" value="EP450I"/>
</dbReference>
<dbReference type="Pfam" id="PF00067">
    <property type="entry name" value="p450"/>
    <property type="match status" value="1"/>
</dbReference>
<dbReference type="GO" id="GO:0016705">
    <property type="term" value="F:oxidoreductase activity, acting on paired donors, with incorporation or reduction of molecular oxygen"/>
    <property type="evidence" value="ECO:0007669"/>
    <property type="project" value="InterPro"/>
</dbReference>
<evidence type="ECO:0000313" key="11">
    <source>
        <dbReference type="Proteomes" id="UP000014074"/>
    </source>
</evidence>
<evidence type="ECO:0000313" key="10">
    <source>
        <dbReference type="EMBL" id="EON96224.1"/>
    </source>
</evidence>
<dbReference type="GO" id="GO:0005506">
    <property type="term" value="F:iron ion binding"/>
    <property type="evidence" value="ECO:0007669"/>
    <property type="project" value="InterPro"/>
</dbReference>